<dbReference type="NCBIfam" id="TIGR03023">
    <property type="entry name" value="WcaJ_sugtrans"/>
    <property type="match status" value="1"/>
</dbReference>
<evidence type="ECO:0000256" key="6">
    <source>
        <dbReference type="ARBA" id="ARBA00023136"/>
    </source>
</evidence>
<dbReference type="InterPro" id="IPR036291">
    <property type="entry name" value="NAD(P)-bd_dom_sf"/>
</dbReference>
<dbReference type="EMBL" id="CP022203">
    <property type="protein sequence ID" value="ATB47270.1"/>
    <property type="molecule type" value="Genomic_DNA"/>
</dbReference>
<evidence type="ECO:0000256" key="3">
    <source>
        <dbReference type="ARBA" id="ARBA00022679"/>
    </source>
</evidence>
<evidence type="ECO:0000313" key="10">
    <source>
        <dbReference type="Proteomes" id="UP000217343"/>
    </source>
</evidence>
<name>A0A250JUG3_9BACT</name>
<keyword evidence="3 9" id="KW-0808">Transferase</keyword>
<dbReference type="OrthoDB" id="9808602at2"/>
<keyword evidence="4 7" id="KW-0812">Transmembrane</keyword>
<dbReference type="GO" id="GO:0016780">
    <property type="term" value="F:phosphotransferase activity, for other substituted phosphate groups"/>
    <property type="evidence" value="ECO:0007669"/>
    <property type="project" value="TreeGrafter"/>
</dbReference>
<evidence type="ECO:0000256" key="4">
    <source>
        <dbReference type="ARBA" id="ARBA00022692"/>
    </source>
</evidence>
<reference evidence="9 10" key="1">
    <citation type="submission" date="2017-06" db="EMBL/GenBank/DDBJ databases">
        <title>Sequencing and comparative analysis of myxobacterial genomes.</title>
        <authorList>
            <person name="Rupp O."/>
            <person name="Goesmann A."/>
            <person name="Sogaard-Andersen L."/>
        </authorList>
    </citation>
    <scope>NUCLEOTIDE SEQUENCE [LARGE SCALE GENOMIC DNA]</scope>
    <source>
        <strain evidence="9 10">DSM 14697</strain>
    </source>
</reference>
<feature type="transmembrane region" description="Helical" evidence="7">
    <location>
        <begin position="110"/>
        <end position="130"/>
    </location>
</feature>
<dbReference type="GO" id="GO:0016020">
    <property type="term" value="C:membrane"/>
    <property type="evidence" value="ECO:0007669"/>
    <property type="project" value="UniProtKB-SubCell"/>
</dbReference>
<accession>A0A250JUG3</accession>
<evidence type="ECO:0000256" key="5">
    <source>
        <dbReference type="ARBA" id="ARBA00022989"/>
    </source>
</evidence>
<feature type="domain" description="Bacterial sugar transferase" evidence="8">
    <location>
        <begin position="278"/>
        <end position="454"/>
    </location>
</feature>
<keyword evidence="5 7" id="KW-1133">Transmembrane helix</keyword>
<dbReference type="SUPFAM" id="SSF51735">
    <property type="entry name" value="NAD(P)-binding Rossmann-fold domains"/>
    <property type="match status" value="1"/>
</dbReference>
<dbReference type="InterPro" id="IPR017475">
    <property type="entry name" value="EPS_sugar_tfrase"/>
</dbReference>
<dbReference type="InterPro" id="IPR017473">
    <property type="entry name" value="Undecaprenyl-P_gluc_Ptfrase"/>
</dbReference>
<dbReference type="RefSeq" id="WP_013939498.1">
    <property type="nucleotide sequence ID" value="NZ_CP022203.1"/>
</dbReference>
<dbReference type="PANTHER" id="PTHR30576">
    <property type="entry name" value="COLANIC BIOSYNTHESIS UDP-GLUCOSE LIPID CARRIER TRANSFERASE"/>
    <property type="match status" value="1"/>
</dbReference>
<dbReference type="PANTHER" id="PTHR30576:SF0">
    <property type="entry name" value="UNDECAPRENYL-PHOSPHATE N-ACETYLGALACTOSAMINYL 1-PHOSPHATE TRANSFERASE-RELATED"/>
    <property type="match status" value="1"/>
</dbReference>
<evidence type="ECO:0000256" key="2">
    <source>
        <dbReference type="ARBA" id="ARBA00006464"/>
    </source>
</evidence>
<comment type="subcellular location">
    <subcellularLocation>
        <location evidence="1">Membrane</location>
        <topology evidence="1">Multi-pass membrane protein</topology>
    </subcellularLocation>
</comment>
<feature type="transmembrane region" description="Helical" evidence="7">
    <location>
        <begin position="12"/>
        <end position="31"/>
    </location>
</feature>
<proteinExistence type="inferred from homology"/>
<organism evidence="9 10">
    <name type="scientific">Corallococcus macrosporus DSM 14697</name>
    <dbReference type="NCBI Taxonomy" id="1189310"/>
    <lineage>
        <taxon>Bacteria</taxon>
        <taxon>Pseudomonadati</taxon>
        <taxon>Myxococcota</taxon>
        <taxon>Myxococcia</taxon>
        <taxon>Myxococcales</taxon>
        <taxon>Cystobacterineae</taxon>
        <taxon>Myxococcaceae</taxon>
        <taxon>Corallococcus</taxon>
    </lineage>
</organism>
<sequence length="464" mass="52939">MFSRLQRFYTSIKVVADMVMLAMAFVLAYATRFSGIVPVTEGIPPWTDSFFSLVMVLVIFPVTFHQSRLYGTNRSRTNTGEVFEVFKSTITAALILVAVTYFVRERYSRLTLAIFIVYAFTLVTCSRLVFRYVLSEVRRRGHNLKSILVIGAGDLGQRVIETVEHHRELGFRVMGVLTLRQEKVGQYVHGVRIIGHVDQVNEVLDAHPVDQVILALPLEGHAHVKGLMDKLALRTVDVRVVPDLYQYITLYGGLEEFGGLPIIRLQGDPMEGWSQVAKRAFDITFSLLAILITSPLMVATALAVRLTSRGPMLYRQERMGMDGRTFPILKFRTMRIDAEHSGAMMARPDDPRRTVIGTFLRKYSLDELPQFFNVLRGDMSLVGPRPERPVFIEEFKRQIPRYHLRHKVKAGITGWAQINGLRGQTCIEKRIEYDLYYIENWSLLMDLKILVRTALGGFLSKNAY</sequence>
<dbReference type="KEGG" id="mmas:MYMAC_002878"/>
<keyword evidence="10" id="KW-1185">Reference proteome</keyword>
<dbReference type="Pfam" id="PF13727">
    <property type="entry name" value="CoA_binding_3"/>
    <property type="match status" value="1"/>
</dbReference>
<comment type="similarity">
    <text evidence="2">Belongs to the bacterial sugar transferase family.</text>
</comment>
<feature type="transmembrane region" description="Helical" evidence="7">
    <location>
        <begin position="85"/>
        <end position="104"/>
    </location>
</feature>
<dbReference type="InterPro" id="IPR003362">
    <property type="entry name" value="Bact_transf"/>
</dbReference>
<evidence type="ECO:0000313" key="9">
    <source>
        <dbReference type="EMBL" id="ATB47270.1"/>
    </source>
</evidence>
<dbReference type="AlphaFoldDB" id="A0A250JUG3"/>
<dbReference type="Pfam" id="PF02397">
    <property type="entry name" value="Bac_transf"/>
    <property type="match status" value="1"/>
</dbReference>
<gene>
    <name evidence="9" type="ORF">MYMAC_002878</name>
</gene>
<dbReference type="Proteomes" id="UP000217343">
    <property type="component" value="Chromosome"/>
</dbReference>
<dbReference type="NCBIfam" id="TIGR03025">
    <property type="entry name" value="EPS_sugtrans"/>
    <property type="match status" value="1"/>
</dbReference>
<keyword evidence="6 7" id="KW-0472">Membrane</keyword>
<protein>
    <submittedName>
        <fullName evidence="9">Sugar transferase</fullName>
    </submittedName>
</protein>
<feature type="transmembrane region" description="Helical" evidence="7">
    <location>
        <begin position="43"/>
        <end position="64"/>
    </location>
</feature>
<evidence type="ECO:0000256" key="1">
    <source>
        <dbReference type="ARBA" id="ARBA00004141"/>
    </source>
</evidence>
<evidence type="ECO:0000259" key="8">
    <source>
        <dbReference type="Pfam" id="PF02397"/>
    </source>
</evidence>
<feature type="transmembrane region" description="Helical" evidence="7">
    <location>
        <begin position="283"/>
        <end position="304"/>
    </location>
</feature>
<dbReference type="Gene3D" id="3.40.50.720">
    <property type="entry name" value="NAD(P)-binding Rossmann-like Domain"/>
    <property type="match status" value="1"/>
</dbReference>
<evidence type="ECO:0000256" key="7">
    <source>
        <dbReference type="SAM" id="Phobius"/>
    </source>
</evidence>